<sequence>MVDVVSEAGPSHTCILHKFATETFVAIVAIDITPMLYPRTAWGLLWEDARKTQKPGFRLCHGTRPYGRDNFSWRMHDAMLYLVESDRRFAKLIDLEAAVICFSYL</sequence>
<dbReference type="GeneID" id="5971864"/>
<name>Q0UUI2_PHANO</name>
<dbReference type="InParanoid" id="Q0UUI2"/>
<proteinExistence type="predicted"/>
<dbReference type="EMBL" id="CH445330">
    <property type="protein sequence ID" value="EAT88342.1"/>
    <property type="molecule type" value="Genomic_DNA"/>
</dbReference>
<reference evidence="2" key="1">
    <citation type="journal article" date="2007" name="Plant Cell">
        <title>Dothideomycete-plant interactions illuminated by genome sequencing and EST analysis of the wheat pathogen Stagonospora nodorum.</title>
        <authorList>
            <person name="Hane J.K."/>
            <person name="Lowe R.G."/>
            <person name="Solomon P.S."/>
            <person name="Tan K.C."/>
            <person name="Schoch C.L."/>
            <person name="Spatafora J.W."/>
            <person name="Crous P.W."/>
            <person name="Kodira C."/>
            <person name="Birren B.W."/>
            <person name="Galagan J.E."/>
            <person name="Torriani S.F."/>
            <person name="McDonald B.A."/>
            <person name="Oliver R.P."/>
        </authorList>
    </citation>
    <scope>NUCLEOTIDE SEQUENCE [LARGE SCALE GENOMIC DNA]</scope>
    <source>
        <strain evidence="2">SN15 / ATCC MYA-4574 / FGSC 10173</strain>
    </source>
</reference>
<organism evidence="1 2">
    <name type="scientific">Phaeosphaeria nodorum (strain SN15 / ATCC MYA-4574 / FGSC 10173)</name>
    <name type="common">Glume blotch fungus</name>
    <name type="synonym">Parastagonospora nodorum</name>
    <dbReference type="NCBI Taxonomy" id="321614"/>
    <lineage>
        <taxon>Eukaryota</taxon>
        <taxon>Fungi</taxon>
        <taxon>Dikarya</taxon>
        <taxon>Ascomycota</taxon>
        <taxon>Pezizomycotina</taxon>
        <taxon>Dothideomycetes</taxon>
        <taxon>Pleosporomycetidae</taxon>
        <taxon>Pleosporales</taxon>
        <taxon>Pleosporineae</taxon>
        <taxon>Phaeosphaeriaceae</taxon>
        <taxon>Parastagonospora</taxon>
    </lineage>
</organism>
<dbReference type="Proteomes" id="UP000001055">
    <property type="component" value="Unassembled WGS sequence"/>
</dbReference>
<dbReference type="RefSeq" id="XP_001794996.1">
    <property type="nucleotide sequence ID" value="XM_001794944.1"/>
</dbReference>
<accession>Q0UUI2</accession>
<dbReference type="KEGG" id="pno:SNOG_04582"/>
<dbReference type="AlphaFoldDB" id="Q0UUI2"/>
<gene>
    <name evidence="1" type="ORF">SNOG_04582</name>
</gene>
<evidence type="ECO:0000313" key="1">
    <source>
        <dbReference type="EMBL" id="EAT88342.1"/>
    </source>
</evidence>
<evidence type="ECO:0000313" key="2">
    <source>
        <dbReference type="Proteomes" id="UP000001055"/>
    </source>
</evidence>
<protein>
    <submittedName>
        <fullName evidence="1">Uncharacterized protein</fullName>
    </submittedName>
</protein>